<feature type="compositionally biased region" description="Polar residues" evidence="1">
    <location>
        <begin position="498"/>
        <end position="512"/>
    </location>
</feature>
<dbReference type="Pfam" id="PF20681">
    <property type="entry name" value="DUF6818"/>
    <property type="match status" value="1"/>
</dbReference>
<dbReference type="InterPro" id="IPR046341">
    <property type="entry name" value="SET_dom_sf"/>
</dbReference>
<feature type="compositionally biased region" description="Polar residues" evidence="1">
    <location>
        <begin position="65"/>
        <end position="95"/>
    </location>
</feature>
<organism evidence="3 4">
    <name type="scientific">Phytophthora nicotianae (strain INRA-310)</name>
    <name type="common">Phytophthora parasitica</name>
    <dbReference type="NCBI Taxonomy" id="761204"/>
    <lineage>
        <taxon>Eukaryota</taxon>
        <taxon>Sar</taxon>
        <taxon>Stramenopiles</taxon>
        <taxon>Oomycota</taxon>
        <taxon>Peronosporomycetes</taxon>
        <taxon>Peronosporales</taxon>
        <taxon>Peronosporaceae</taxon>
        <taxon>Phytophthora</taxon>
    </lineage>
</organism>
<feature type="compositionally biased region" description="Basic and acidic residues" evidence="1">
    <location>
        <begin position="617"/>
        <end position="626"/>
    </location>
</feature>
<sequence>MGTTPTSSPCCREPTPSDAMPEQSQPWLRFGRGSGRVFSHPQVSPHASILSQPLSEFQLLEPNNSADTALSSQATETESWDLSSPTRSYSSTGTLSYGAPSPVVPPPSLEAATDQAPESVVYESPRHPRRVVEIAPHRYRYTGKIPVDKWFDECFHSDGYESNDIDNISTSPPPQASFSSGIRHSTLRVVSGHAGFRPREVMVLTSQYNPDGIKFPRVSTGRRNGEGRGCYTRCTASSCPNASCSRFCDAHNCTFGGDCGNSLKESPVLQISRNARSGIRGITVFAAIPAGEVVGEYLGHLKLAGPPMKNGPANEGYMMRLKTRAKGNKYVGIDAQHGGGKIRLLNHSCNPCAHFHEDQTGSELTVVAVTTRDIFPGEEVTQRGRRSGYKNFSVPELMLLCNVLDEIRPLGKDMWERVATKYNSCRPRGTLERDYDSLRRKFRSLVAKNKPSGINGEIPESQKPIALTQEIHHVKSLSKMNSSLRSNSVDTGNVEPDAQNSPRRSSTQTPQPRASFLPANHDRSVRVEENQEVKSSTDEQLATTHSPGTDPHRLTDNAGTGLISTSEGAIPVAFAQDIEDWPSDNGEEATLREEDREVEVEATATEQGKSQEQYDFSETRTTDDQRASINTQRSSRVSLQSTSYASEERFVPIMATPEGPRLTRNSDNSCFDEREKSRNKRLQTSSNRLRARDLRVLRDNFTEMGGTSKTFSQKRQVQETPGTTTYATAKRFNARQRMQEMEKRVTMNEDTQNVAGLEVANLMAYFREDANRRADAEGKRRREHRNERRETERKEREAREQT</sequence>
<feature type="region of interest" description="Disordered" evidence="1">
    <location>
        <begin position="65"/>
        <end position="124"/>
    </location>
</feature>
<feature type="region of interest" description="Disordered" evidence="1">
    <location>
        <begin position="577"/>
        <end position="643"/>
    </location>
</feature>
<evidence type="ECO:0000256" key="1">
    <source>
        <dbReference type="SAM" id="MobiDB-lite"/>
    </source>
</evidence>
<protein>
    <recommendedName>
        <fullName evidence="2">SET domain-containing protein</fullName>
    </recommendedName>
</protein>
<evidence type="ECO:0000313" key="4">
    <source>
        <dbReference type="Proteomes" id="UP000018817"/>
    </source>
</evidence>
<evidence type="ECO:0000313" key="3">
    <source>
        <dbReference type="EMBL" id="ETN19125.1"/>
    </source>
</evidence>
<feature type="compositionally biased region" description="Polar residues" evidence="1">
    <location>
        <begin position="627"/>
        <end position="643"/>
    </location>
</feature>
<feature type="region of interest" description="Disordered" evidence="1">
    <location>
        <begin position="481"/>
        <end position="563"/>
    </location>
</feature>
<dbReference type="PANTHER" id="PTHR34409">
    <property type="entry name" value="SET DOMAIN-CONTAINING PROTEIN"/>
    <property type="match status" value="1"/>
</dbReference>
<dbReference type="VEuPathDB" id="FungiDB:PPTG_21414"/>
<dbReference type="STRING" id="761204.W2R3N7"/>
<feature type="compositionally biased region" description="Polar residues" evidence="1">
    <location>
        <begin position="538"/>
        <end position="547"/>
    </location>
</feature>
<feature type="compositionally biased region" description="Acidic residues" evidence="1">
    <location>
        <begin position="577"/>
        <end position="587"/>
    </location>
</feature>
<accession>W2R3N7</accession>
<dbReference type="PANTHER" id="PTHR34409:SF1">
    <property type="entry name" value="MYB-LIKE DOMAIN-CONTAINING PROTEIN"/>
    <property type="match status" value="1"/>
</dbReference>
<evidence type="ECO:0000259" key="2">
    <source>
        <dbReference type="PROSITE" id="PS50280"/>
    </source>
</evidence>
<dbReference type="RefSeq" id="XP_008895672.1">
    <property type="nucleotide sequence ID" value="XM_008897424.1"/>
</dbReference>
<feature type="compositionally biased region" description="Polar residues" evidence="1">
    <location>
        <begin position="481"/>
        <end position="491"/>
    </location>
</feature>
<name>W2R3N7_PHYN3</name>
<dbReference type="OrthoDB" id="146917at2759"/>
<dbReference type="InterPro" id="IPR001214">
    <property type="entry name" value="SET_dom"/>
</dbReference>
<feature type="region of interest" description="Disordered" evidence="1">
    <location>
        <begin position="1"/>
        <end position="44"/>
    </location>
</feature>
<feature type="compositionally biased region" description="Polar residues" evidence="1">
    <location>
        <begin position="604"/>
        <end position="616"/>
    </location>
</feature>
<dbReference type="SUPFAM" id="SSF82199">
    <property type="entry name" value="SET domain"/>
    <property type="match status" value="1"/>
</dbReference>
<dbReference type="AlphaFoldDB" id="W2R3N7"/>
<dbReference type="Pfam" id="PF00856">
    <property type="entry name" value="SET"/>
    <property type="match status" value="1"/>
</dbReference>
<feature type="region of interest" description="Disordered" evidence="1">
    <location>
        <begin position="769"/>
        <end position="802"/>
    </location>
</feature>
<dbReference type="Proteomes" id="UP000018817">
    <property type="component" value="Unassembled WGS sequence"/>
</dbReference>
<gene>
    <name evidence="3" type="ORF">PPTG_21414</name>
</gene>
<dbReference type="EMBL" id="KI669565">
    <property type="protein sequence ID" value="ETN19125.1"/>
    <property type="molecule type" value="Genomic_DNA"/>
</dbReference>
<dbReference type="InterPro" id="IPR049203">
    <property type="entry name" value="DUF6818"/>
</dbReference>
<dbReference type="PROSITE" id="PS50280">
    <property type="entry name" value="SET"/>
    <property type="match status" value="1"/>
</dbReference>
<dbReference type="Gene3D" id="2.170.270.10">
    <property type="entry name" value="SET domain"/>
    <property type="match status" value="1"/>
</dbReference>
<reference evidence="4" key="1">
    <citation type="submission" date="2011-12" db="EMBL/GenBank/DDBJ databases">
        <authorList>
            <consortium name="The Broad Institute Genome Sequencing Platform"/>
            <person name="Russ C."/>
            <person name="Tyler B."/>
            <person name="Panabieres F."/>
            <person name="Shan W."/>
            <person name="Tripathy S."/>
            <person name="Grunwald N."/>
            <person name="Machado M."/>
            <person name="Young S.K."/>
            <person name="Zeng Q."/>
            <person name="Gargeya S."/>
            <person name="Fitzgerald M."/>
            <person name="Haas B."/>
            <person name="Abouelleil A."/>
            <person name="Alvarado L."/>
            <person name="Arachchi H.M."/>
            <person name="Berlin A."/>
            <person name="Chapman S.B."/>
            <person name="Gearin G."/>
            <person name="Goldberg J."/>
            <person name="Griggs A."/>
            <person name="Gujja S."/>
            <person name="Hansen M."/>
            <person name="Heiman D."/>
            <person name="Howarth C."/>
            <person name="Larimer J."/>
            <person name="Lui A."/>
            <person name="MacDonald P.J.P."/>
            <person name="McCowen C."/>
            <person name="Montmayeur A."/>
            <person name="Murphy C."/>
            <person name="Neiman D."/>
            <person name="Pearson M."/>
            <person name="Priest M."/>
            <person name="Roberts A."/>
            <person name="Saif S."/>
            <person name="Shea T."/>
            <person name="Sisk P."/>
            <person name="Stolte C."/>
            <person name="Sykes S."/>
            <person name="Wortman J."/>
            <person name="Nusbaum C."/>
            <person name="Birren B."/>
        </authorList>
    </citation>
    <scope>NUCLEOTIDE SEQUENCE [LARGE SCALE GENOMIC DNA]</scope>
    <source>
        <strain evidence="4">INRA-310</strain>
    </source>
</reference>
<dbReference type="GeneID" id="20190013"/>
<feature type="region of interest" description="Disordered" evidence="1">
    <location>
        <begin position="656"/>
        <end position="684"/>
    </location>
</feature>
<proteinExistence type="predicted"/>
<feature type="domain" description="SET" evidence="2">
    <location>
        <begin position="267"/>
        <end position="385"/>
    </location>
</feature>
<feature type="compositionally biased region" description="Basic and acidic residues" evidence="1">
    <location>
        <begin position="520"/>
        <end position="537"/>
    </location>
</feature>
<dbReference type="CDD" id="cd08161">
    <property type="entry name" value="SET"/>
    <property type="match status" value="1"/>
</dbReference>
<dbReference type="SMART" id="SM00317">
    <property type="entry name" value="SET"/>
    <property type="match status" value="1"/>
</dbReference>
<reference evidence="3 4" key="2">
    <citation type="submission" date="2013-11" db="EMBL/GenBank/DDBJ databases">
        <title>The Genome Sequence of Phytophthora parasitica INRA-310.</title>
        <authorList>
            <consortium name="The Broad Institute Genomics Platform"/>
            <person name="Russ C."/>
            <person name="Tyler B."/>
            <person name="Panabieres F."/>
            <person name="Shan W."/>
            <person name="Tripathy S."/>
            <person name="Grunwald N."/>
            <person name="Machado M."/>
            <person name="Johnson C.S."/>
            <person name="Arredondo F."/>
            <person name="Hong C."/>
            <person name="Coffey M."/>
            <person name="Young S.K."/>
            <person name="Zeng Q."/>
            <person name="Gargeya S."/>
            <person name="Fitzgerald M."/>
            <person name="Abouelleil A."/>
            <person name="Alvarado L."/>
            <person name="Chapman S.B."/>
            <person name="Gainer-Dewar J."/>
            <person name="Goldberg J."/>
            <person name="Griggs A."/>
            <person name="Gujja S."/>
            <person name="Hansen M."/>
            <person name="Howarth C."/>
            <person name="Imamovic A."/>
            <person name="Ireland A."/>
            <person name="Larimer J."/>
            <person name="McCowan C."/>
            <person name="Murphy C."/>
            <person name="Pearson M."/>
            <person name="Poon T.W."/>
            <person name="Priest M."/>
            <person name="Roberts A."/>
            <person name="Saif S."/>
            <person name="Shea T."/>
            <person name="Sykes S."/>
            <person name="Wortman J."/>
            <person name="Nusbaum C."/>
            <person name="Birren B."/>
        </authorList>
    </citation>
    <scope>NUCLEOTIDE SEQUENCE [LARGE SCALE GENOMIC DNA]</scope>
    <source>
        <strain evidence="3 4">INRA-310</strain>
    </source>
</reference>